<feature type="signal peptide" evidence="1">
    <location>
        <begin position="1"/>
        <end position="16"/>
    </location>
</feature>
<evidence type="ECO:0000313" key="3">
    <source>
        <dbReference type="Proteomes" id="UP001187531"/>
    </source>
</evidence>
<dbReference type="PANTHER" id="PTHR18841:SF0">
    <property type="entry name" value="VITELLINE MEMBRANE OUTER LAYER 1 HOMOLOG A-RELATED"/>
    <property type="match status" value="1"/>
</dbReference>
<dbReference type="Proteomes" id="UP001187531">
    <property type="component" value="Unassembled WGS sequence"/>
</dbReference>
<evidence type="ECO:0000313" key="2">
    <source>
        <dbReference type="EMBL" id="KAK2713168.1"/>
    </source>
</evidence>
<dbReference type="InterPro" id="IPR005515">
    <property type="entry name" value="VOMI"/>
</dbReference>
<dbReference type="PANTHER" id="PTHR18841">
    <property type="entry name" value="VITELLINE MEMBRANE OUTER LAYER PROTEIN I-RELATED"/>
    <property type="match status" value="1"/>
</dbReference>
<comment type="caution">
    <text evidence="2">The sequence shown here is derived from an EMBL/GenBank/DDBJ whole genome shotgun (WGS) entry which is preliminary data.</text>
</comment>
<sequence length="201" mass="21745">MIKLAFLAAIILTSKSERIGQIGVDNGGPHGIWRLWDYCPPSQLASGFSMKVEPNRGLLEDDTAVNSICISCISEDNSSNLTFKCSGEGSRGIDAGYFPCPVVNSIQTYLTAFQLKVDPEDGDIDETAVNNIQFACRSNTLPDVEYVIEGNGVQLHGASYGNWSNFCPTGSFVCGIQTKVQIDQTILDDTALNDVLFECCA</sequence>
<dbReference type="SUPFAM" id="SSF51092">
    <property type="entry name" value="Vitelline membrane outer protein-I (VMO-I)"/>
    <property type="match status" value="1"/>
</dbReference>
<organism evidence="2 3">
    <name type="scientific">Artemia franciscana</name>
    <name type="common">Brine shrimp</name>
    <name type="synonym">Artemia sanfranciscana</name>
    <dbReference type="NCBI Taxonomy" id="6661"/>
    <lineage>
        <taxon>Eukaryota</taxon>
        <taxon>Metazoa</taxon>
        <taxon>Ecdysozoa</taxon>
        <taxon>Arthropoda</taxon>
        <taxon>Crustacea</taxon>
        <taxon>Branchiopoda</taxon>
        <taxon>Anostraca</taxon>
        <taxon>Artemiidae</taxon>
        <taxon>Artemia</taxon>
    </lineage>
</organism>
<dbReference type="Pfam" id="PF03762">
    <property type="entry name" value="VOMI"/>
    <property type="match status" value="1"/>
</dbReference>
<evidence type="ECO:0008006" key="4">
    <source>
        <dbReference type="Google" id="ProtNLM"/>
    </source>
</evidence>
<protein>
    <recommendedName>
        <fullName evidence="4">Vitelline membrane outer layer protein 1</fullName>
    </recommendedName>
</protein>
<keyword evidence="1" id="KW-0732">Signal</keyword>
<accession>A0AA88HL27</accession>
<proteinExistence type="predicted"/>
<reference evidence="2" key="1">
    <citation type="submission" date="2023-07" db="EMBL/GenBank/DDBJ databases">
        <title>Chromosome-level genome assembly of Artemia franciscana.</title>
        <authorList>
            <person name="Jo E."/>
        </authorList>
    </citation>
    <scope>NUCLEOTIDE SEQUENCE</scope>
    <source>
        <tissue evidence="2">Whole body</tissue>
    </source>
</reference>
<dbReference type="InterPro" id="IPR036706">
    <property type="entry name" value="VOMI_sf"/>
</dbReference>
<dbReference type="GO" id="GO:0005615">
    <property type="term" value="C:extracellular space"/>
    <property type="evidence" value="ECO:0007669"/>
    <property type="project" value="TreeGrafter"/>
</dbReference>
<dbReference type="AlphaFoldDB" id="A0AA88HL27"/>
<gene>
    <name evidence="2" type="ORF">QYM36_011756</name>
</gene>
<name>A0AA88HL27_ARTSF</name>
<keyword evidence="3" id="KW-1185">Reference proteome</keyword>
<dbReference type="Gene3D" id="2.100.10.20">
    <property type="entry name" value="Vitelline membrane outer layer protein I (VOMI)"/>
    <property type="match status" value="1"/>
</dbReference>
<feature type="chain" id="PRO_5041638849" description="Vitelline membrane outer layer protein 1" evidence="1">
    <location>
        <begin position="17"/>
        <end position="201"/>
    </location>
</feature>
<dbReference type="EMBL" id="JAVRJZ010000015">
    <property type="protein sequence ID" value="KAK2713168.1"/>
    <property type="molecule type" value="Genomic_DNA"/>
</dbReference>
<evidence type="ECO:0000256" key="1">
    <source>
        <dbReference type="SAM" id="SignalP"/>
    </source>
</evidence>